<dbReference type="InterPro" id="IPR008707">
    <property type="entry name" value="B-propeller_PilY1"/>
</dbReference>
<evidence type="ECO:0000256" key="4">
    <source>
        <dbReference type="ARBA" id="ARBA00022723"/>
    </source>
</evidence>
<dbReference type="Proteomes" id="UP000266313">
    <property type="component" value="Chromosome"/>
</dbReference>
<keyword evidence="11" id="KW-1185">Reference proteome</keyword>
<keyword evidence="6" id="KW-0281">Fimbrium</keyword>
<protein>
    <submittedName>
        <fullName evidence="10">Type IV fimbrial biogenesis protein PilY1</fullName>
    </submittedName>
</protein>
<evidence type="ECO:0000256" key="1">
    <source>
        <dbReference type="ARBA" id="ARBA00004561"/>
    </source>
</evidence>
<dbReference type="Pfam" id="PF05567">
    <property type="entry name" value="T4P_PilY1"/>
    <property type="match status" value="1"/>
</dbReference>
<evidence type="ECO:0000256" key="6">
    <source>
        <dbReference type="ARBA" id="ARBA00023263"/>
    </source>
</evidence>
<dbReference type="RefSeq" id="WP_119630749.1">
    <property type="nucleotide sequence ID" value="NZ_AP017928.1"/>
</dbReference>
<comment type="similarity">
    <text evidence="2">Belongs to the PilY1 family.</text>
</comment>
<evidence type="ECO:0000256" key="8">
    <source>
        <dbReference type="SAM" id="SignalP"/>
    </source>
</evidence>
<evidence type="ECO:0000256" key="3">
    <source>
        <dbReference type="ARBA" id="ARBA00022558"/>
    </source>
</evidence>
<dbReference type="AlphaFoldDB" id="A0A250KV36"/>
<feature type="region of interest" description="Disordered" evidence="7">
    <location>
        <begin position="1191"/>
        <end position="1225"/>
    </location>
</feature>
<keyword evidence="3" id="KW-1029">Fimbrium biogenesis</keyword>
<feature type="signal peptide" evidence="8">
    <location>
        <begin position="1"/>
        <end position="21"/>
    </location>
</feature>
<evidence type="ECO:0000313" key="11">
    <source>
        <dbReference type="Proteomes" id="UP000266313"/>
    </source>
</evidence>
<feature type="domain" description="PilY1 beta-propeller" evidence="9">
    <location>
        <begin position="674"/>
        <end position="1034"/>
    </location>
</feature>
<dbReference type="GO" id="GO:0009289">
    <property type="term" value="C:pilus"/>
    <property type="evidence" value="ECO:0007669"/>
    <property type="project" value="UniProtKB-SubCell"/>
</dbReference>
<accession>A0A250KV36</accession>
<keyword evidence="8" id="KW-0732">Signal</keyword>
<dbReference type="SUPFAM" id="SSF50998">
    <property type="entry name" value="Quinoprotein alcohol dehydrogenase-like"/>
    <property type="match status" value="1"/>
</dbReference>
<organism evidence="10 11">
    <name type="scientific">Methylocaldum marinum</name>
    <dbReference type="NCBI Taxonomy" id="1432792"/>
    <lineage>
        <taxon>Bacteria</taxon>
        <taxon>Pseudomonadati</taxon>
        <taxon>Pseudomonadota</taxon>
        <taxon>Gammaproteobacteria</taxon>
        <taxon>Methylococcales</taxon>
        <taxon>Methylococcaceae</taxon>
        <taxon>Methylocaldum</taxon>
    </lineage>
</organism>
<sequence>MRMTRRFWLFSILTVGLPAAADGASDIASSPLFLSTSVEPNVMFTLDDSGSMQFEIMPDDYVFFNKANGSVTFVFPRAKGVYGGGDYENRVATVDANSAYAALTRSPQVNTIYYNPSITYTPWVKADGSLYPAADPSCALHNPERTGAGAEYCRNLTTNNGNYNANSWRTCTASGKCSSSNSNKTFWPATYYWHNGGSVWNGSSYQKVEIRSSTAAYSGHGREARTDCSDGVCSYDQEIQNFANWYTYYRSRILTARAGIGRAFSQQNASTRVGFSAINKDSSTVDGVSNTQTVISGVRKFEGTNRSDFFSTLYGHTIPNAGTPLRQAMDDVGRYFMRNDDKGPWGENPGAGGGTQLECRQNYHILMTDGYWSGGSANEARTSPVRENNDGTGGPTIAGPNGQSFTYEAISPFADDYKNTLADVAMYYWKNDLRPDLDNKVPTSTIDPAFWQHVVTYGVGLGVSGSVNADAAWNAITSGASINWPYTDPAQTNCSGALCAARLDDLLHASINGRGGFFSAGDPQSFANALSDILASIGQRVTASAAAIAANSTRLNTETMVYQARFDSGEWSGRLLAFHLNSDGSVGSAQWDTDTTLASSDPGARTVWTWNGTASVNFTWDNLSTDQQNALKTPNCSGALTGDACGQARLDWLRGGRGQEQVNGGVLRNRSRILGDIINSDPVFVSAENFGYTAWEESDGGGEAYLNFLADKQDRREMLYVGANDGMLHGFDADTGEEQFAYVPAGVHGNLTKLTDPAYSHRYFVDGSATAWDACIGPGGAFTDASGNTVSVNCSWRTVLVGSLGAGGKTIYALDITNPGGANFGKPLWEFSHGDLGYLAGSPQVVKLESGEWAVIFGNGYRSKNCEDLLNNVTNPNRNCTAKLFAVNLETGALISGFPVDTKAGDAANPNGIVSPPALYDVFGRILGDDSDSGSVVGDGIYVGDLQGNLWRFNSKGGSWQAAYKSGSTPAPLFIARDGSGNRQPITAPLEIGESPVAGQGVMVFFGTGRYFANTDTADTSLQTFYGIWDDGTRISYANRDSVLQAQTITQELAAFGREIRLISDNQVVWTGKDAKRGWYLDLVPPSGEKQGERVVSAPLLRFGRVIFSTLIPFDDPCSAGGVSWLMELNAQTGATLGYTVFDLNKDGLFNSEDDISNGNSSLPASGLKSTVGITKTPAVVSAGEREYKVQTGTDLSGAPEGLLSTTEKGGTNKPRGAWRQLFQE</sequence>
<evidence type="ECO:0000313" key="10">
    <source>
        <dbReference type="EMBL" id="BBA35467.1"/>
    </source>
</evidence>
<dbReference type="InterPro" id="IPR011047">
    <property type="entry name" value="Quinoprotein_ADH-like_sf"/>
</dbReference>
<dbReference type="OrthoDB" id="7156875at2"/>
<evidence type="ECO:0000256" key="5">
    <source>
        <dbReference type="ARBA" id="ARBA00022837"/>
    </source>
</evidence>
<reference evidence="10 11" key="1">
    <citation type="submission" date="2016-12" db="EMBL/GenBank/DDBJ databases">
        <title>Genome sequencing of Methylocaldum marinum.</title>
        <authorList>
            <person name="Takeuchi M."/>
            <person name="Kamagata Y."/>
            <person name="Hiraoka S."/>
            <person name="Oshima K."/>
            <person name="Hattori M."/>
            <person name="Iwasaki W."/>
        </authorList>
    </citation>
    <scope>NUCLEOTIDE SEQUENCE [LARGE SCALE GENOMIC DNA]</scope>
    <source>
        <strain evidence="10 11">S8</strain>
    </source>
</reference>
<evidence type="ECO:0000259" key="9">
    <source>
        <dbReference type="Pfam" id="PF05567"/>
    </source>
</evidence>
<comment type="subcellular location">
    <subcellularLocation>
        <location evidence="1">Fimbrium</location>
    </subcellularLocation>
</comment>
<proteinExistence type="inferred from homology"/>
<evidence type="ECO:0000256" key="2">
    <source>
        <dbReference type="ARBA" id="ARBA00008387"/>
    </source>
</evidence>
<keyword evidence="4" id="KW-0479">Metal-binding</keyword>
<name>A0A250KV36_9GAMM</name>
<dbReference type="GO" id="GO:0046872">
    <property type="term" value="F:metal ion binding"/>
    <property type="evidence" value="ECO:0007669"/>
    <property type="project" value="UniProtKB-KW"/>
</dbReference>
<dbReference type="EMBL" id="AP017928">
    <property type="protein sequence ID" value="BBA35467.1"/>
    <property type="molecule type" value="Genomic_DNA"/>
</dbReference>
<dbReference type="KEGG" id="mmai:sS8_3530"/>
<gene>
    <name evidence="10" type="ORF">sS8_3530</name>
</gene>
<feature type="chain" id="PRO_5012896958" evidence="8">
    <location>
        <begin position="22"/>
        <end position="1225"/>
    </location>
</feature>
<keyword evidence="5" id="KW-0106">Calcium</keyword>
<evidence type="ECO:0000256" key="7">
    <source>
        <dbReference type="SAM" id="MobiDB-lite"/>
    </source>
</evidence>